<reference evidence="1 2" key="1">
    <citation type="journal article" date="2018" name="Mol. Biol. Evol.">
        <title>Broad Genomic Sampling Reveals a Smut Pathogenic Ancestry of the Fungal Clade Ustilaginomycotina.</title>
        <authorList>
            <person name="Kijpornyongpan T."/>
            <person name="Mondo S.J."/>
            <person name="Barry K."/>
            <person name="Sandor L."/>
            <person name="Lee J."/>
            <person name="Lipzen A."/>
            <person name="Pangilinan J."/>
            <person name="LaButti K."/>
            <person name="Hainaut M."/>
            <person name="Henrissat B."/>
            <person name="Grigoriev I.V."/>
            <person name="Spatafora J.W."/>
            <person name="Aime M.C."/>
        </authorList>
    </citation>
    <scope>NUCLEOTIDE SEQUENCE [LARGE SCALE GENOMIC DNA]</scope>
    <source>
        <strain evidence="1 2">SA 807</strain>
    </source>
</reference>
<sequence>MKLEQRIAPSTRELEKIVDLRCPPQLTLPDGPVCIPMSLQYSPDELHLVVCRGRMILECFFARGIEGRGFFFFPFVLFFPLAALTLSSFRILLKLGKRSFSLASTGSPALVLRERGVVLDEEVRMDGMPGRWVDAIGRLW</sequence>
<gene>
    <name evidence="1" type="ORF">IE53DRAFT_110395</name>
</gene>
<accession>A0ACD0NWC5</accession>
<evidence type="ECO:0000313" key="2">
    <source>
        <dbReference type="Proteomes" id="UP000245626"/>
    </source>
</evidence>
<dbReference type="Proteomes" id="UP000245626">
    <property type="component" value="Unassembled WGS sequence"/>
</dbReference>
<keyword evidence="2" id="KW-1185">Reference proteome</keyword>
<evidence type="ECO:0000313" key="1">
    <source>
        <dbReference type="EMBL" id="PWN50132.1"/>
    </source>
</evidence>
<organism evidence="1 2">
    <name type="scientific">Violaceomyces palustris</name>
    <dbReference type="NCBI Taxonomy" id="1673888"/>
    <lineage>
        <taxon>Eukaryota</taxon>
        <taxon>Fungi</taxon>
        <taxon>Dikarya</taxon>
        <taxon>Basidiomycota</taxon>
        <taxon>Ustilaginomycotina</taxon>
        <taxon>Ustilaginomycetes</taxon>
        <taxon>Violaceomycetales</taxon>
        <taxon>Violaceomycetaceae</taxon>
        <taxon>Violaceomyces</taxon>
    </lineage>
</organism>
<dbReference type="EMBL" id="KZ819966">
    <property type="protein sequence ID" value="PWN50132.1"/>
    <property type="molecule type" value="Genomic_DNA"/>
</dbReference>
<protein>
    <submittedName>
        <fullName evidence="1">Uncharacterized protein</fullName>
    </submittedName>
</protein>
<name>A0ACD0NWC5_9BASI</name>
<proteinExistence type="predicted"/>